<evidence type="ECO:0000259" key="3">
    <source>
        <dbReference type="Pfam" id="PF01323"/>
    </source>
</evidence>
<keyword evidence="5" id="KW-1185">Reference proteome</keyword>
<feature type="domain" description="DSBA-like thioredoxin" evidence="3">
    <location>
        <begin position="4"/>
        <end position="195"/>
    </location>
</feature>
<dbReference type="GO" id="GO:0018845">
    <property type="term" value="F:2-hydroxychromene-2-carboxylate isomerase activity"/>
    <property type="evidence" value="ECO:0007669"/>
    <property type="project" value="UniProtKB-UniRule"/>
</dbReference>
<feature type="active site" description="Nucleophile" evidence="2">
    <location>
        <position position="12"/>
    </location>
</feature>
<dbReference type="EMBL" id="CP034348">
    <property type="protein sequence ID" value="QGX97392.1"/>
    <property type="molecule type" value="Genomic_DNA"/>
</dbReference>
<dbReference type="InterPro" id="IPR044087">
    <property type="entry name" value="NahD-like"/>
</dbReference>
<proteinExistence type="inferred from homology"/>
<dbReference type="PANTHER" id="PTHR42943">
    <property type="entry name" value="GLUTATHIONE S-TRANSFERASE KAPPA"/>
    <property type="match status" value="1"/>
</dbReference>
<dbReference type="GO" id="GO:0004364">
    <property type="term" value="F:glutathione transferase activity"/>
    <property type="evidence" value="ECO:0007669"/>
    <property type="project" value="TreeGrafter"/>
</dbReference>
<dbReference type="PANTHER" id="PTHR42943:SF13">
    <property type="entry name" value="GLUTATHIONE S-TRANSFERASE KAPPA-RELATED"/>
    <property type="match status" value="1"/>
</dbReference>
<comment type="similarity">
    <text evidence="1">Belongs to the GST superfamily. NadH family.</text>
</comment>
<reference evidence="5" key="1">
    <citation type="submission" date="2018-12" db="EMBL/GenBank/DDBJ databases">
        <title>Complete genome sequence of Roseovarius sp. MME-070.</title>
        <authorList>
            <person name="Nam Y.-D."/>
            <person name="Kang J."/>
            <person name="Chung W.-H."/>
            <person name="Park Y.S."/>
        </authorList>
    </citation>
    <scope>NUCLEOTIDE SEQUENCE [LARGE SCALE GENOMIC DNA]</scope>
    <source>
        <strain evidence="5">MME-070</strain>
    </source>
</reference>
<keyword evidence="1 4" id="KW-0413">Isomerase</keyword>
<name>A0A6I6IM68_9RHOB</name>
<comment type="catalytic activity">
    <reaction evidence="1">
        <text>2-hydroxychromene-2-carboxylate = (3E)-4-(2-hydroxyphenyl)-2-oxobut-3-enoate</text>
        <dbReference type="Rhea" id="RHEA:27401"/>
        <dbReference type="ChEBI" id="CHEBI:59350"/>
        <dbReference type="ChEBI" id="CHEBI:59353"/>
        <dbReference type="EC" id="5.99.1.4"/>
    </reaction>
</comment>
<evidence type="ECO:0000313" key="5">
    <source>
        <dbReference type="Proteomes" id="UP000428330"/>
    </source>
</evidence>
<evidence type="ECO:0000313" key="4">
    <source>
        <dbReference type="EMBL" id="QGX97392.1"/>
    </source>
</evidence>
<dbReference type="InterPro" id="IPR051924">
    <property type="entry name" value="GST_Kappa/NadH"/>
</dbReference>
<gene>
    <name evidence="4" type="ORF">EI983_03495</name>
</gene>
<evidence type="ECO:0000256" key="1">
    <source>
        <dbReference type="PIRNR" id="PIRNR006386"/>
    </source>
</evidence>
<dbReference type="OrthoDB" id="5244108at2"/>
<dbReference type="KEGG" id="rom:EI983_03495"/>
<sequence length="199" mass="21500">MAHIDYYFSTLSPFTYMAGTRMEEVAAKHGASVTYKPLDIMALFARTGGTPLKDRHPARQAYRAQEMPREAKKLGLPLTLKPAHFPTNAAPSSYAIIAAQSAGGGDLGQLAHAFLRALWVEEKDIAQDDVVRACLTAAGFDPALADSGLLSGAETYVQNLEDAVRANVFGSPFYVVDTGQAFWGQDRIADLDRHLAGDL</sequence>
<dbReference type="PIRSF" id="PIRSF006386">
    <property type="entry name" value="HCCAis_GSTk"/>
    <property type="match status" value="1"/>
</dbReference>
<dbReference type="InterPro" id="IPR036249">
    <property type="entry name" value="Thioredoxin-like_sf"/>
</dbReference>
<dbReference type="RefSeq" id="WP_157706028.1">
    <property type="nucleotide sequence ID" value="NZ_CP034348.1"/>
</dbReference>
<dbReference type="GO" id="GO:1901170">
    <property type="term" value="P:naphthalene catabolic process"/>
    <property type="evidence" value="ECO:0007669"/>
    <property type="project" value="InterPro"/>
</dbReference>
<dbReference type="Proteomes" id="UP000428330">
    <property type="component" value="Chromosome"/>
</dbReference>
<dbReference type="EC" id="5.99.1.4" evidence="1"/>
<dbReference type="Gene3D" id="3.40.30.10">
    <property type="entry name" value="Glutaredoxin"/>
    <property type="match status" value="1"/>
</dbReference>
<protein>
    <recommendedName>
        <fullName evidence="1">2-hydroxychromene-2-carboxylate isomerase</fullName>
        <ecNumber evidence="1">5.99.1.4</ecNumber>
    </recommendedName>
</protein>
<dbReference type="InterPro" id="IPR014440">
    <property type="entry name" value="HCCAis_GSTk"/>
</dbReference>
<dbReference type="SUPFAM" id="SSF52833">
    <property type="entry name" value="Thioredoxin-like"/>
    <property type="match status" value="1"/>
</dbReference>
<dbReference type="AlphaFoldDB" id="A0A6I6IM68"/>
<organism evidence="4 5">
    <name type="scientific">Roseovarius faecimaris</name>
    <dbReference type="NCBI Taxonomy" id="2494550"/>
    <lineage>
        <taxon>Bacteria</taxon>
        <taxon>Pseudomonadati</taxon>
        <taxon>Pseudomonadota</taxon>
        <taxon>Alphaproteobacteria</taxon>
        <taxon>Rhodobacterales</taxon>
        <taxon>Roseobacteraceae</taxon>
        <taxon>Roseovarius</taxon>
    </lineage>
</organism>
<dbReference type="Pfam" id="PF01323">
    <property type="entry name" value="DSBA"/>
    <property type="match status" value="1"/>
</dbReference>
<dbReference type="GO" id="GO:0004602">
    <property type="term" value="F:glutathione peroxidase activity"/>
    <property type="evidence" value="ECO:0007669"/>
    <property type="project" value="TreeGrafter"/>
</dbReference>
<dbReference type="InterPro" id="IPR001853">
    <property type="entry name" value="DSBA-like_thioredoxin_dom"/>
</dbReference>
<accession>A0A6I6IM68</accession>
<dbReference type="GO" id="GO:0006749">
    <property type="term" value="P:glutathione metabolic process"/>
    <property type="evidence" value="ECO:0007669"/>
    <property type="project" value="TreeGrafter"/>
</dbReference>
<evidence type="ECO:0000256" key="2">
    <source>
        <dbReference type="PIRSR" id="PIRSR006386-1"/>
    </source>
</evidence>
<dbReference type="CDD" id="cd03022">
    <property type="entry name" value="DsbA_HCCA_Iso"/>
    <property type="match status" value="1"/>
</dbReference>